<evidence type="ECO:0000259" key="5">
    <source>
        <dbReference type="Pfam" id="PF00139"/>
    </source>
</evidence>
<dbReference type="InterPro" id="IPR019825">
    <property type="entry name" value="Lectin_legB_Mn/Ca_BS"/>
</dbReference>
<evidence type="ECO:0000256" key="1">
    <source>
        <dbReference type="ARBA" id="ARBA00007606"/>
    </source>
</evidence>
<dbReference type="PANTHER" id="PTHR32401:SF49">
    <property type="entry name" value="OS10G0129200 PROTEIN"/>
    <property type="match status" value="1"/>
</dbReference>
<dbReference type="SUPFAM" id="SSF49899">
    <property type="entry name" value="Concanavalin A-like lectins/glucanases"/>
    <property type="match status" value="2"/>
</dbReference>
<feature type="non-terminal residue" evidence="6">
    <location>
        <position position="1"/>
    </location>
</feature>
<dbReference type="GO" id="GO:0016301">
    <property type="term" value="F:kinase activity"/>
    <property type="evidence" value="ECO:0007669"/>
    <property type="project" value="UniProtKB-KW"/>
</dbReference>
<accession>A0A699L8C6</accession>
<gene>
    <name evidence="6" type="ORF">Tci_702885</name>
</gene>
<comment type="similarity">
    <text evidence="1">Belongs to the leguminous lectin family.</text>
</comment>
<organism evidence="6">
    <name type="scientific">Tanacetum cinerariifolium</name>
    <name type="common">Dalmatian daisy</name>
    <name type="synonym">Chrysanthemum cinerariifolium</name>
    <dbReference type="NCBI Taxonomy" id="118510"/>
    <lineage>
        <taxon>Eukaryota</taxon>
        <taxon>Viridiplantae</taxon>
        <taxon>Streptophyta</taxon>
        <taxon>Embryophyta</taxon>
        <taxon>Tracheophyta</taxon>
        <taxon>Spermatophyta</taxon>
        <taxon>Magnoliopsida</taxon>
        <taxon>eudicotyledons</taxon>
        <taxon>Gunneridae</taxon>
        <taxon>Pentapetalae</taxon>
        <taxon>asterids</taxon>
        <taxon>campanulids</taxon>
        <taxon>Asterales</taxon>
        <taxon>Asteraceae</taxon>
        <taxon>Asteroideae</taxon>
        <taxon>Anthemideae</taxon>
        <taxon>Anthemidinae</taxon>
        <taxon>Tanacetum</taxon>
    </lineage>
</organism>
<evidence type="ECO:0000256" key="3">
    <source>
        <dbReference type="PROSITE-ProRule" id="PRU10141"/>
    </source>
</evidence>
<dbReference type="InterPro" id="IPR011009">
    <property type="entry name" value="Kinase-like_dom_sf"/>
</dbReference>
<evidence type="ECO:0000256" key="4">
    <source>
        <dbReference type="SAM" id="Phobius"/>
    </source>
</evidence>
<dbReference type="InterPro" id="IPR001220">
    <property type="entry name" value="Legume_lectin_dom"/>
</dbReference>
<feature type="transmembrane region" description="Helical" evidence="4">
    <location>
        <begin position="214"/>
        <end position="237"/>
    </location>
</feature>
<dbReference type="InterPro" id="IPR050258">
    <property type="entry name" value="Leguminous_Lectin"/>
</dbReference>
<feature type="binding site" evidence="3">
    <location>
        <position position="311"/>
    </location>
    <ligand>
        <name>ATP</name>
        <dbReference type="ChEBI" id="CHEBI:30616"/>
    </ligand>
</feature>
<keyword evidence="4" id="KW-0812">Transmembrane</keyword>
<keyword evidence="4" id="KW-0472">Membrane</keyword>
<dbReference type="SUPFAM" id="SSF56112">
    <property type="entry name" value="Protein kinase-like (PK-like)"/>
    <property type="match status" value="1"/>
</dbReference>
<keyword evidence="3" id="KW-0547">Nucleotide-binding</keyword>
<keyword evidence="3" id="KW-0067">ATP-binding</keyword>
<dbReference type="GO" id="GO:0030246">
    <property type="term" value="F:carbohydrate binding"/>
    <property type="evidence" value="ECO:0007669"/>
    <property type="project" value="UniProtKB-KW"/>
</dbReference>
<keyword evidence="6" id="KW-0808">Transferase</keyword>
<dbReference type="Gene3D" id="2.60.120.200">
    <property type="match status" value="2"/>
</dbReference>
<evidence type="ECO:0000313" key="6">
    <source>
        <dbReference type="EMBL" id="GFB30914.1"/>
    </source>
</evidence>
<dbReference type="InterPro" id="IPR013320">
    <property type="entry name" value="ConA-like_dom_sf"/>
</dbReference>
<name>A0A699L8C6_TANCI</name>
<dbReference type="InterPro" id="IPR000985">
    <property type="entry name" value="Lectin_LegA_CS"/>
</dbReference>
<dbReference type="InterPro" id="IPR017441">
    <property type="entry name" value="Protein_kinase_ATP_BS"/>
</dbReference>
<dbReference type="PROSITE" id="PS00307">
    <property type="entry name" value="LECTIN_LEGUME_BETA"/>
    <property type="match status" value="1"/>
</dbReference>
<keyword evidence="6" id="KW-0418">Kinase</keyword>
<dbReference type="AlphaFoldDB" id="A0A699L8C6"/>
<sequence length="454" mass="49935">ELASFTTNFTFVIDSNRATFYADGLTFFLAQNNSEIYVGGSMGLPINGTAGVNTTTQFVAVEFDTFWNRGWDPLNSSNNPMGDHVGISISSLRSVRTQKWLSNVTGGGVCQAWITYDSASSNLSVSFTGFQNNAVIRQDGLEYTIDLRLVLPEWVIFGFSAATGSLFEKNNVRSWSFDSSELEVDKNNEPPLLPPIPNPDLVNGNNSKGNKSKIGLIVGLPVVITFLGVLVLVLVLWRRKKKTREVEAEETGFDIEMDNEFEMGTGPKRFTYHELAQATGDFAENEKLGEGGFGGVYKGFLKDSNTFVAVKRVSKSSKQGIKEKQIVGGPRLPVINFATYLAHMEFSRTHLISHLLLVMISSAAPVTFNLTNIGPQNQNREIMTEGDGAYISDGGIQVTPDGIGSDRSLKAGRATYFQPLHLWDRESRELASFTTNFTFVIDSNRATFYADGLT</sequence>
<dbReference type="EMBL" id="BKCJ010598658">
    <property type="protein sequence ID" value="GFB30914.1"/>
    <property type="molecule type" value="Genomic_DNA"/>
</dbReference>
<protein>
    <submittedName>
        <fullName evidence="6">L-type lectin-domain containing receptor kinase IX.1-like</fullName>
    </submittedName>
</protein>
<keyword evidence="6" id="KW-0675">Receptor</keyword>
<evidence type="ECO:0000256" key="2">
    <source>
        <dbReference type="ARBA" id="ARBA00022734"/>
    </source>
</evidence>
<dbReference type="CDD" id="cd06899">
    <property type="entry name" value="lectin_legume_LecRK_Arcelin_ConA"/>
    <property type="match status" value="1"/>
</dbReference>
<feature type="domain" description="Legume lectin" evidence="5">
    <location>
        <begin position="2"/>
        <end position="187"/>
    </location>
</feature>
<feature type="domain" description="Legume lectin" evidence="5">
    <location>
        <begin position="367"/>
        <end position="454"/>
    </location>
</feature>
<keyword evidence="2 6" id="KW-0430">Lectin</keyword>
<dbReference type="GO" id="GO:0005524">
    <property type="term" value="F:ATP binding"/>
    <property type="evidence" value="ECO:0007669"/>
    <property type="project" value="UniProtKB-UniRule"/>
</dbReference>
<reference evidence="6" key="1">
    <citation type="journal article" date="2019" name="Sci. Rep.">
        <title>Draft genome of Tanacetum cinerariifolium, the natural source of mosquito coil.</title>
        <authorList>
            <person name="Yamashiro T."/>
            <person name="Shiraishi A."/>
            <person name="Satake H."/>
            <person name="Nakayama K."/>
        </authorList>
    </citation>
    <scope>NUCLEOTIDE SEQUENCE</scope>
</reference>
<comment type="caution">
    <text evidence="6">The sequence shown here is derived from an EMBL/GenBank/DDBJ whole genome shotgun (WGS) entry which is preliminary data.</text>
</comment>
<dbReference type="PROSITE" id="PS00308">
    <property type="entry name" value="LECTIN_LEGUME_ALPHA"/>
    <property type="match status" value="1"/>
</dbReference>
<proteinExistence type="inferred from homology"/>
<feature type="non-terminal residue" evidence="6">
    <location>
        <position position="454"/>
    </location>
</feature>
<dbReference type="PROSITE" id="PS00107">
    <property type="entry name" value="PROTEIN_KINASE_ATP"/>
    <property type="match status" value="1"/>
</dbReference>
<dbReference type="PANTHER" id="PTHR32401">
    <property type="entry name" value="CONCANAVALIN A-LIKE LECTIN FAMILY PROTEIN"/>
    <property type="match status" value="1"/>
</dbReference>
<dbReference type="Pfam" id="PF00139">
    <property type="entry name" value="Lectin_legB"/>
    <property type="match status" value="2"/>
</dbReference>
<dbReference type="Gene3D" id="3.30.200.20">
    <property type="entry name" value="Phosphorylase Kinase, domain 1"/>
    <property type="match status" value="1"/>
</dbReference>
<keyword evidence="4" id="KW-1133">Transmembrane helix</keyword>